<dbReference type="EMBL" id="CYTW01000001">
    <property type="protein sequence ID" value="CUJ85818.1"/>
    <property type="molecule type" value="Genomic_DNA"/>
</dbReference>
<dbReference type="InterPro" id="IPR001503">
    <property type="entry name" value="Glyco_trans_10"/>
</dbReference>
<dbReference type="PANTHER" id="PTHR11929:SF194">
    <property type="entry name" value="ALPHA-(1,3)-FUCOSYLTRANSFERASE 10"/>
    <property type="match status" value="1"/>
</dbReference>
<evidence type="ECO:0000313" key="5">
    <source>
        <dbReference type="EMBL" id="CUJ85818.1"/>
    </source>
</evidence>
<dbReference type="GeneID" id="83879623"/>
<evidence type="ECO:0000259" key="4">
    <source>
        <dbReference type="Pfam" id="PF00852"/>
    </source>
</evidence>
<gene>
    <name evidence="5" type="ORF">PH7735_00544</name>
</gene>
<comment type="similarity">
    <text evidence="1">Belongs to the glycosyltransferase 10 family.</text>
</comment>
<protein>
    <submittedName>
        <fullName evidence="5">Glycosyltransferase family 10 (Fucosyltransferase)</fullName>
    </submittedName>
</protein>
<keyword evidence="3 5" id="KW-0808">Transferase</keyword>
<dbReference type="Gene3D" id="3.40.50.11660">
    <property type="entry name" value="Glycosyl transferase family 10, C-terminal domain"/>
    <property type="match status" value="1"/>
</dbReference>
<evidence type="ECO:0000256" key="2">
    <source>
        <dbReference type="ARBA" id="ARBA00022676"/>
    </source>
</evidence>
<dbReference type="GO" id="GO:0046920">
    <property type="term" value="F:alpha-(1-&gt;3)-fucosyltransferase activity"/>
    <property type="evidence" value="ECO:0007669"/>
    <property type="project" value="TreeGrafter"/>
</dbReference>
<dbReference type="RefSeq" id="WP_058309775.1">
    <property type="nucleotide sequence ID" value="NZ_CYTW01000001.1"/>
</dbReference>
<dbReference type="Proteomes" id="UP000051870">
    <property type="component" value="Unassembled WGS sequence"/>
</dbReference>
<dbReference type="Pfam" id="PF00852">
    <property type="entry name" value="Glyco_transf_10"/>
    <property type="match status" value="1"/>
</dbReference>
<evidence type="ECO:0000256" key="1">
    <source>
        <dbReference type="ARBA" id="ARBA00008919"/>
    </source>
</evidence>
<dbReference type="GO" id="GO:0016020">
    <property type="term" value="C:membrane"/>
    <property type="evidence" value="ECO:0007669"/>
    <property type="project" value="InterPro"/>
</dbReference>
<reference evidence="6" key="1">
    <citation type="submission" date="2015-09" db="EMBL/GenBank/DDBJ databases">
        <authorList>
            <person name="Rodrigo-Torres Lidia"/>
            <person name="Arahal R.David."/>
        </authorList>
    </citation>
    <scope>NUCLEOTIDE SEQUENCE [LARGE SCALE GENOMIC DNA]</scope>
    <source>
        <strain evidence="6">CECT 7735</strain>
    </source>
</reference>
<name>A0A0P1IB81_9RHOB</name>
<dbReference type="InterPro" id="IPR038577">
    <property type="entry name" value="GT10-like_C_sf"/>
</dbReference>
<sequence>MSDTSPAVAVLPYGKKLGYRPGQLPLDALNWPLGQPERLKGRLLKDLGADDHLVIYPASTAHIRPSFGTRAKVSMMVVEPRALQQRHYDRLKWSHKRFHRVLCANEPFLASIPNGAFFPFGSTWVPDWRDLDTTKTHNMSLIASSKRDLEGHVLRHETVEWATAEDLDVDVMGRGYKPFEVKSDGLAPYRYSVVIENVREPDYFTEKLIDAILCECVPIYWGCPNIDRFFDTSGMILCETEEEVRAAVRTADEDGFNARLPALRAIKDQAAHFGDLEKRAAQVVLDAT</sequence>
<dbReference type="AlphaFoldDB" id="A0A0P1IB81"/>
<evidence type="ECO:0000313" key="6">
    <source>
        <dbReference type="Proteomes" id="UP000051870"/>
    </source>
</evidence>
<feature type="domain" description="Fucosyltransferase C-terminal" evidence="4">
    <location>
        <begin position="154"/>
        <end position="233"/>
    </location>
</feature>
<organism evidence="5 6">
    <name type="scientific">Shimia thalassica</name>
    <dbReference type="NCBI Taxonomy" id="1715693"/>
    <lineage>
        <taxon>Bacteria</taxon>
        <taxon>Pseudomonadati</taxon>
        <taxon>Pseudomonadota</taxon>
        <taxon>Alphaproteobacteria</taxon>
        <taxon>Rhodobacterales</taxon>
        <taxon>Roseobacteraceae</taxon>
    </lineage>
</organism>
<keyword evidence="6" id="KW-1185">Reference proteome</keyword>
<dbReference type="SUPFAM" id="SSF53756">
    <property type="entry name" value="UDP-Glycosyltransferase/glycogen phosphorylase"/>
    <property type="match status" value="1"/>
</dbReference>
<dbReference type="PANTHER" id="PTHR11929">
    <property type="entry name" value="ALPHA- 1,3 -FUCOSYLTRANSFERASE"/>
    <property type="match status" value="1"/>
</dbReference>
<dbReference type="STRING" id="1715693.PH7735_00544"/>
<dbReference type="InterPro" id="IPR055270">
    <property type="entry name" value="Glyco_tran_10_C"/>
</dbReference>
<keyword evidence="2 5" id="KW-0328">Glycosyltransferase</keyword>
<proteinExistence type="inferred from homology"/>
<accession>A0A0P1IB81</accession>
<evidence type="ECO:0000256" key="3">
    <source>
        <dbReference type="ARBA" id="ARBA00022679"/>
    </source>
</evidence>